<sequence length="85" mass="9746">MGIDFEKPEVEEPKAERDPKAVARERLEEEIVRMERELALYTDLIARLDAEGEKGKVAGREVLEERKESLEKQIAGLRGILDLQI</sequence>
<name>A0A0G1W7T4_9BACT</name>
<protein>
    <submittedName>
        <fullName evidence="3">Uncharacterized protein</fullName>
    </submittedName>
</protein>
<comment type="caution">
    <text evidence="3">The sequence shown here is derived from an EMBL/GenBank/DDBJ whole genome shotgun (WGS) entry which is preliminary data.</text>
</comment>
<evidence type="ECO:0000313" key="3">
    <source>
        <dbReference type="EMBL" id="KKW14763.1"/>
    </source>
</evidence>
<dbReference type="AlphaFoldDB" id="A0A0G1W7T4"/>
<dbReference type="EMBL" id="LCQK01000004">
    <property type="protein sequence ID" value="KKW14763.1"/>
    <property type="molecule type" value="Genomic_DNA"/>
</dbReference>
<feature type="region of interest" description="Disordered" evidence="2">
    <location>
        <begin position="1"/>
        <end position="21"/>
    </location>
</feature>
<evidence type="ECO:0000256" key="2">
    <source>
        <dbReference type="SAM" id="MobiDB-lite"/>
    </source>
</evidence>
<feature type="coiled-coil region" evidence="1">
    <location>
        <begin position="24"/>
        <end position="80"/>
    </location>
</feature>
<evidence type="ECO:0000256" key="1">
    <source>
        <dbReference type="SAM" id="Coils"/>
    </source>
</evidence>
<dbReference type="STRING" id="1618665.UY55_C0004G0016"/>
<dbReference type="Proteomes" id="UP000034224">
    <property type="component" value="Unassembled WGS sequence"/>
</dbReference>
<gene>
    <name evidence="3" type="ORF">UY55_C0004G0016</name>
</gene>
<evidence type="ECO:0000313" key="4">
    <source>
        <dbReference type="Proteomes" id="UP000034224"/>
    </source>
</evidence>
<keyword evidence="1" id="KW-0175">Coiled coil</keyword>
<organism evidence="3 4">
    <name type="scientific">Candidatus Jorgensenbacteria bacterium GW2011_GWB1_50_10</name>
    <dbReference type="NCBI Taxonomy" id="1618665"/>
    <lineage>
        <taxon>Bacteria</taxon>
        <taxon>Candidatus Joergenseniibacteriota</taxon>
    </lineage>
</organism>
<proteinExistence type="predicted"/>
<accession>A0A0G1W7T4</accession>
<reference evidence="3 4" key="1">
    <citation type="journal article" date="2015" name="Nature">
        <title>rRNA introns, odd ribosomes, and small enigmatic genomes across a large radiation of phyla.</title>
        <authorList>
            <person name="Brown C.T."/>
            <person name="Hug L.A."/>
            <person name="Thomas B.C."/>
            <person name="Sharon I."/>
            <person name="Castelle C.J."/>
            <person name="Singh A."/>
            <person name="Wilkins M.J."/>
            <person name="Williams K.H."/>
            <person name="Banfield J.F."/>
        </authorList>
    </citation>
    <scope>NUCLEOTIDE SEQUENCE [LARGE SCALE GENOMIC DNA]</scope>
</reference>